<feature type="transmembrane region" description="Helical" evidence="1">
    <location>
        <begin position="116"/>
        <end position="134"/>
    </location>
</feature>
<evidence type="ECO:0000313" key="3">
    <source>
        <dbReference type="EMBL" id="UWM52776.1"/>
    </source>
</evidence>
<accession>A0A9E7QZ94</accession>
<protein>
    <recommendedName>
        <fullName evidence="2">Oligosaccharyl transferase STT3 N-terminal domain-containing protein</fullName>
    </recommendedName>
</protein>
<evidence type="ECO:0000259" key="2">
    <source>
        <dbReference type="Pfam" id="PF02516"/>
    </source>
</evidence>
<feature type="transmembrane region" description="Helical" evidence="1">
    <location>
        <begin position="267"/>
        <end position="285"/>
    </location>
</feature>
<evidence type="ECO:0000313" key="4">
    <source>
        <dbReference type="Proteomes" id="UP001057580"/>
    </source>
</evidence>
<keyword evidence="1" id="KW-0472">Membrane</keyword>
<feature type="transmembrane region" description="Helical" evidence="1">
    <location>
        <begin position="461"/>
        <end position="479"/>
    </location>
</feature>
<dbReference type="Pfam" id="PF02516">
    <property type="entry name" value="STT3"/>
    <property type="match status" value="1"/>
</dbReference>
<dbReference type="EMBL" id="CP104003">
    <property type="protein sequence ID" value="UWM52776.1"/>
    <property type="molecule type" value="Genomic_DNA"/>
</dbReference>
<reference evidence="3" key="1">
    <citation type="submission" date="2022-09" db="EMBL/GenBank/DDBJ databases">
        <title>Diverse halophilic archaea isolated from saline environments.</title>
        <authorList>
            <person name="Cui H.-L."/>
        </authorList>
    </citation>
    <scope>NUCLEOTIDE SEQUENCE</scope>
    <source>
        <strain evidence="3">ZS-35-S2</strain>
    </source>
</reference>
<feature type="transmembrane region" description="Helical" evidence="1">
    <location>
        <begin position="344"/>
        <end position="368"/>
    </location>
</feature>
<dbReference type="KEGG" id="ssai:N0B31_11495"/>
<dbReference type="Proteomes" id="UP001057580">
    <property type="component" value="Chromosome"/>
</dbReference>
<gene>
    <name evidence="3" type="ORF">N0B31_11495</name>
</gene>
<keyword evidence="1" id="KW-0812">Transmembrane</keyword>
<feature type="transmembrane region" description="Helical" evidence="1">
    <location>
        <begin position="320"/>
        <end position="337"/>
    </location>
</feature>
<name>A0A9E7QZ94_9EURY</name>
<feature type="transmembrane region" description="Helical" evidence="1">
    <location>
        <begin position="297"/>
        <end position="314"/>
    </location>
</feature>
<dbReference type="RefSeq" id="WP_260591771.1">
    <property type="nucleotide sequence ID" value="NZ_CP104003.1"/>
</dbReference>
<dbReference type="InterPro" id="IPR048307">
    <property type="entry name" value="STT3_N"/>
</dbReference>
<keyword evidence="4" id="KW-1185">Reference proteome</keyword>
<dbReference type="GeneID" id="74943055"/>
<feature type="transmembrane region" description="Helical" evidence="1">
    <location>
        <begin position="408"/>
        <end position="428"/>
    </location>
</feature>
<evidence type="ECO:0000256" key="1">
    <source>
        <dbReference type="SAM" id="Phobius"/>
    </source>
</evidence>
<feature type="transmembrane region" description="Helical" evidence="1">
    <location>
        <begin position="515"/>
        <end position="532"/>
    </location>
</feature>
<feature type="transmembrane region" description="Helical" evidence="1">
    <location>
        <begin position="553"/>
        <end position="577"/>
    </location>
</feature>
<organism evidence="3 4">
    <name type="scientific">Salinirubellus salinus</name>
    <dbReference type="NCBI Taxonomy" id="1364945"/>
    <lineage>
        <taxon>Archaea</taxon>
        <taxon>Methanobacteriati</taxon>
        <taxon>Methanobacteriota</taxon>
        <taxon>Stenosarchaea group</taxon>
        <taxon>Halobacteria</taxon>
        <taxon>Halobacteriales</taxon>
        <taxon>Natronomonadaceae</taxon>
        <taxon>Salinirubellus</taxon>
    </lineage>
</organism>
<proteinExistence type="predicted"/>
<feature type="transmembrane region" description="Helical" evidence="1">
    <location>
        <begin position="374"/>
        <end position="396"/>
    </location>
</feature>
<keyword evidence="1" id="KW-1133">Transmembrane helix</keyword>
<feature type="domain" description="Oligosaccharyl transferase STT3 N-terminal" evidence="2">
    <location>
        <begin position="127"/>
        <end position="338"/>
    </location>
</feature>
<feature type="transmembrane region" description="Helical" evidence="1">
    <location>
        <begin position="210"/>
        <end position="228"/>
    </location>
</feature>
<dbReference type="AlphaFoldDB" id="A0A9E7QZ94"/>
<dbReference type="GO" id="GO:0016020">
    <property type="term" value="C:membrane"/>
    <property type="evidence" value="ECO:0007669"/>
    <property type="project" value="InterPro"/>
</dbReference>
<feature type="transmembrane region" description="Helical" evidence="1">
    <location>
        <begin position="237"/>
        <end position="255"/>
    </location>
</feature>
<sequence>MSDASEVARLLADRPDLEEAVEAASVVDERHETWVFGDLEADSGAFGELVSRGVVEKVDGEYRLANPGAVEAALGGEVTIEDTSTERESASTDGGATASVRESLDITARLSADDRAALGLVGALALVVVLRLTVWERIFYSDAVVLSANDPYYYRYWVDQVVAAGGTLDFGGLAALPERVRGGEPLLVATLWFFTSLFGGTQTASGLVLAWYPVVSAVLVGLLTYVFTRELTDDKRIAIAAVAMLAVVPVHVFRSGLGFADHHAFDYIWLTLTAASVVMLARLPATREALVRPSRPLFFGVGGVALGVAGQMLAWEAGPLLLLPLLVYLPVVTVLAARDGTSAFWANAPVLLGLALGGALSGSVHLLFGWHSAVVAFTPLLLFAGGLAVGVAAEAVRRVSLPVADLSVLLVVMTAGFIAFMTAITLIIPAVGEVLFSRIGVLLDSRPIVEYQPLFSLRSNGWLTLFGPVLFFAIVGFIWGSYRAWGGSRRWLAGVAYGWSFLFLASLQQRFAGEFAPFVAAFAGLALVYLAWKVEVLSDPVPFTDVADRLTGVGWPSVKQFGVIVLLFLLIGGYGIVQGPNYASRGPMTEGEYETAAFTAEFAETQDLSYPDNRVFSKWWRNRMYNYFVSGESESYAYAQNDYLPFLGSPSPGFWYEKFEREEFQTRHKRYGVLNKPVGFIVLDPDYDTDRDVVLSRLREHYGSLGDAEEGVSHYRLIYERDSQNGAYQVFQVVPGAKIIGTLSANESFITATDVSTEGASFSYQRLVEPADNGAFSLTVSYPGTYTFGNTTVTVNETAVTEGATIRLDE</sequence>